<dbReference type="Proteomes" id="UP000244090">
    <property type="component" value="Unassembled WGS sequence"/>
</dbReference>
<keyword evidence="1" id="KW-0680">Restriction system</keyword>
<dbReference type="AlphaFoldDB" id="A0A2T6BXA2"/>
<evidence type="ECO:0000256" key="2">
    <source>
        <dbReference type="ARBA" id="ARBA00023125"/>
    </source>
</evidence>
<evidence type="ECO:0000256" key="1">
    <source>
        <dbReference type="ARBA" id="ARBA00022747"/>
    </source>
</evidence>
<keyword evidence="2" id="KW-0238">DNA-binding</keyword>
<dbReference type="GO" id="GO:0009307">
    <property type="term" value="P:DNA restriction-modification system"/>
    <property type="evidence" value="ECO:0007669"/>
    <property type="project" value="UniProtKB-KW"/>
</dbReference>
<accession>A0A2T6BXA2</accession>
<gene>
    <name evidence="3" type="ORF">C8N46_106329</name>
</gene>
<proteinExistence type="predicted"/>
<evidence type="ECO:0000313" key="3">
    <source>
        <dbReference type="EMBL" id="PTX60683.1"/>
    </source>
</evidence>
<dbReference type="GO" id="GO:0003677">
    <property type="term" value="F:DNA binding"/>
    <property type="evidence" value="ECO:0007669"/>
    <property type="project" value="UniProtKB-KW"/>
</dbReference>
<dbReference type="SUPFAM" id="SSF116734">
    <property type="entry name" value="DNA methylase specificity domain"/>
    <property type="match status" value="1"/>
</dbReference>
<organism evidence="3 4">
    <name type="scientific">Kordia periserrulae</name>
    <dbReference type="NCBI Taxonomy" id="701523"/>
    <lineage>
        <taxon>Bacteria</taxon>
        <taxon>Pseudomonadati</taxon>
        <taxon>Bacteroidota</taxon>
        <taxon>Flavobacteriia</taxon>
        <taxon>Flavobacteriales</taxon>
        <taxon>Flavobacteriaceae</taxon>
        <taxon>Kordia</taxon>
    </lineage>
</organism>
<comment type="caution">
    <text evidence="3">The sequence shown here is derived from an EMBL/GenBank/DDBJ whole genome shotgun (WGS) entry which is preliminary data.</text>
</comment>
<sequence length="505" mass="59111">MNIKFDDIISNDYILSNDSFKWIEFNKKIDVLKSKYSNLLDRFTSFDGFAFPSREYVTRHKDLQNKTKLIQISNVNDNAWLIIEGQKFEYLPNSYIQNKKKYLLDEEYILISLTGGSNLEMDISSYFDNSFNAFLNQRISAFKAINKKEKDLYFYFYGFTKSLFFKEQWLGRGGIQKNTGTKERKNTFIPELSDSKLIKYISFLTQSIINKEKLIRNRHDSILKLIHNELIINQKSNTFNFKYPTYNEINSIERMDTNLYREDFKKIDFSIKNYKNGFQSIFDLGFSLSRGQNLQVSNIGKSIYSNKHFEDFYTLMLPKHLSKYGTVDAKEFIGNAKELKTLKQGDLIFGAEGFEKGRSIVIVEEKERTITNIHGITIQQEENDLTKAIFVKCFLDYLRDNKIIDLFAVGGNGGSLAQKYWHYIPFPKFDVNKQKELAKLYFNPNAINNTQKATLDNYLDLDNAFNEEAGIYELDKSVKAIKEKLNKVIDQIVNDNDIEIDFNYL</sequence>
<dbReference type="EMBL" id="QBKT01000006">
    <property type="protein sequence ID" value="PTX60683.1"/>
    <property type="molecule type" value="Genomic_DNA"/>
</dbReference>
<evidence type="ECO:0008006" key="5">
    <source>
        <dbReference type="Google" id="ProtNLM"/>
    </source>
</evidence>
<dbReference type="RefSeq" id="WP_146169830.1">
    <property type="nucleotide sequence ID" value="NZ_QBKT01000006.1"/>
</dbReference>
<dbReference type="OrthoDB" id="5368498at2"/>
<dbReference type="Gene3D" id="3.90.220.20">
    <property type="entry name" value="DNA methylase specificity domains"/>
    <property type="match status" value="1"/>
</dbReference>
<dbReference type="InterPro" id="IPR044946">
    <property type="entry name" value="Restrct_endonuc_typeI_TRD_sf"/>
</dbReference>
<evidence type="ECO:0000313" key="4">
    <source>
        <dbReference type="Proteomes" id="UP000244090"/>
    </source>
</evidence>
<reference evidence="3 4" key="1">
    <citation type="submission" date="2018-04" db="EMBL/GenBank/DDBJ databases">
        <title>Genomic Encyclopedia of Archaeal and Bacterial Type Strains, Phase II (KMG-II): from individual species to whole genera.</title>
        <authorList>
            <person name="Goeker M."/>
        </authorList>
    </citation>
    <scope>NUCLEOTIDE SEQUENCE [LARGE SCALE GENOMIC DNA]</scope>
    <source>
        <strain evidence="3 4">DSM 25731</strain>
    </source>
</reference>
<protein>
    <recommendedName>
        <fullName evidence="5">Type I restriction enzyme S subunit</fullName>
    </recommendedName>
</protein>
<name>A0A2T6BXA2_9FLAO</name>
<keyword evidence="4" id="KW-1185">Reference proteome</keyword>